<accession>A0AA38IVN3</accession>
<dbReference type="Proteomes" id="UP001168821">
    <property type="component" value="Unassembled WGS sequence"/>
</dbReference>
<evidence type="ECO:0000313" key="1">
    <source>
        <dbReference type="EMBL" id="KAJ3659954.1"/>
    </source>
</evidence>
<dbReference type="EMBL" id="JALNTZ010000003">
    <property type="protein sequence ID" value="KAJ3659954.1"/>
    <property type="molecule type" value="Genomic_DNA"/>
</dbReference>
<evidence type="ECO:0000313" key="2">
    <source>
        <dbReference type="Proteomes" id="UP001168821"/>
    </source>
</evidence>
<name>A0AA38IVN3_9CUCU</name>
<dbReference type="AlphaFoldDB" id="A0AA38IVN3"/>
<keyword evidence="2" id="KW-1185">Reference proteome</keyword>
<organism evidence="1 2">
    <name type="scientific">Zophobas morio</name>
    <dbReference type="NCBI Taxonomy" id="2755281"/>
    <lineage>
        <taxon>Eukaryota</taxon>
        <taxon>Metazoa</taxon>
        <taxon>Ecdysozoa</taxon>
        <taxon>Arthropoda</taxon>
        <taxon>Hexapoda</taxon>
        <taxon>Insecta</taxon>
        <taxon>Pterygota</taxon>
        <taxon>Neoptera</taxon>
        <taxon>Endopterygota</taxon>
        <taxon>Coleoptera</taxon>
        <taxon>Polyphaga</taxon>
        <taxon>Cucujiformia</taxon>
        <taxon>Tenebrionidae</taxon>
        <taxon>Zophobas</taxon>
    </lineage>
</organism>
<proteinExistence type="predicted"/>
<gene>
    <name evidence="1" type="ORF">Zmor_011616</name>
</gene>
<protein>
    <recommendedName>
        <fullName evidence="3">Endonuclease/exonuclease/phosphatase domain-containing protein</fullName>
    </recommendedName>
</protein>
<evidence type="ECO:0008006" key="3">
    <source>
        <dbReference type="Google" id="ProtNLM"/>
    </source>
</evidence>
<sequence length="140" mass="15815">MEICNLTPFKFNNFDSELPLIFDYLEANCGLFDRTLILGDFNVPQYIKQLASTEAVGQLTGSSIPLCEFLNVNNLKQYNFITISNQRILDLVLGPDEFICNVRRCDNPLVSEDAYHPSLDISVLIPGITREKNLIILTVT</sequence>
<comment type="caution">
    <text evidence="1">The sequence shown here is derived from an EMBL/GenBank/DDBJ whole genome shotgun (WGS) entry which is preliminary data.</text>
</comment>
<reference evidence="1" key="1">
    <citation type="journal article" date="2023" name="G3 (Bethesda)">
        <title>Whole genome assemblies of Zophobas morio and Tenebrio molitor.</title>
        <authorList>
            <person name="Kaur S."/>
            <person name="Stinson S.A."/>
            <person name="diCenzo G.C."/>
        </authorList>
    </citation>
    <scope>NUCLEOTIDE SEQUENCE</scope>
    <source>
        <strain evidence="1">QUZm001</strain>
    </source>
</reference>